<evidence type="ECO:0000259" key="3">
    <source>
        <dbReference type="Pfam" id="PF06771"/>
    </source>
</evidence>
<name>Q7TLT4_NPVCF</name>
<reference evidence="4 5" key="1">
    <citation type="journal article" date="1992" name="Virus Res.">
        <title>Identification of bent DNA and ARS fragments in the genome of Choristoneura fumiferana nuclear polyhedrosis virus.</title>
        <authorList>
            <person name="Lee H.Y."/>
            <person name="Arif B."/>
            <person name="Dobos P."/>
            <person name="Krell P."/>
        </authorList>
    </citation>
    <scope>NUCLEOTIDE SEQUENCE [LARGE SCALE GENOMIC DNA]</scope>
</reference>
<feature type="domain" description="Viral desmoplakin N-terminal" evidence="3">
    <location>
        <begin position="4"/>
        <end position="77"/>
    </location>
</feature>
<dbReference type="PANTHER" id="PTHR48125">
    <property type="entry name" value="LP07818P1"/>
    <property type="match status" value="1"/>
</dbReference>
<keyword evidence="1" id="KW-0175">Coiled coil</keyword>
<reference evidence="4 5" key="2">
    <citation type="journal article" date="1995" name="J. Gen. Virol.">
        <title>Characterization, sequencing and phylogeny of the ecdysteroid UDP-glucosyltransferase gene from two distinct nuclear polyhedrosis viruses isolated from Choristoneura fumiferana.</title>
        <authorList>
            <person name="Barrett J.W."/>
            <person name="Krell P.J."/>
            <person name="Arif B.M."/>
        </authorList>
    </citation>
    <scope>NUCLEOTIDE SEQUENCE [LARGE SCALE GENOMIC DNA]</scope>
</reference>
<dbReference type="RefSeq" id="NP_848373.1">
    <property type="nucleotide sequence ID" value="NC_004778.3"/>
</dbReference>
<feature type="coiled-coil region" evidence="1">
    <location>
        <begin position="520"/>
        <end position="600"/>
    </location>
</feature>
<dbReference type="EMBL" id="AF512031">
    <property type="protein sequence ID" value="AAP29844.1"/>
    <property type="molecule type" value="Genomic_DNA"/>
</dbReference>
<organism evidence="4 5">
    <name type="scientific">Choristoneura fumiferana nuclear polyhedrosis virus</name>
    <name type="common">CfMNPV</name>
    <dbReference type="NCBI Taxonomy" id="208973"/>
    <lineage>
        <taxon>Viruses</taxon>
        <taxon>Viruses incertae sedis</taxon>
        <taxon>Naldaviricetes</taxon>
        <taxon>Lefavirales</taxon>
        <taxon>Baculoviridae</taxon>
        <taxon>Alphabaculovirus</taxon>
        <taxon>Alphabaculovirus chofumiferanae</taxon>
    </lineage>
</organism>
<evidence type="ECO:0000313" key="5">
    <source>
        <dbReference type="Proteomes" id="UP000204418"/>
    </source>
</evidence>
<feature type="coiled-coil region" evidence="1">
    <location>
        <begin position="398"/>
        <end position="464"/>
    </location>
</feature>
<evidence type="ECO:0000256" key="1">
    <source>
        <dbReference type="SAM" id="Coils"/>
    </source>
</evidence>
<accession>Q7TLT4</accession>
<dbReference type="Proteomes" id="UP000204418">
    <property type="component" value="Segment"/>
</dbReference>
<reference evidence="4 5" key="7">
    <citation type="journal article" date="2000" name="Virology">
        <title>Identification and molecular characterization of the Choristoneura fumiferana multicapsid nucleopolyhedrovirus genomic region encoding the regulatory genes pkip, p47, lef-12, and gta.</title>
        <authorList>
            <person name="Lapointe R."/>
            <person name="Back D.W."/>
            <person name="Ding Q."/>
            <person name="Carstens E.B."/>
        </authorList>
    </citation>
    <scope>NUCLEOTIDE SEQUENCE [LARGE SCALE GENOMIC DNA]</scope>
</reference>
<dbReference type="KEGG" id="vg:1482692"/>
<dbReference type="Pfam" id="PF06771">
    <property type="entry name" value="Desmo_N"/>
    <property type="match status" value="1"/>
</dbReference>
<feature type="coiled-coil region" evidence="1">
    <location>
        <begin position="339"/>
        <end position="373"/>
    </location>
</feature>
<dbReference type="InterPro" id="IPR009615">
    <property type="entry name" value="Desmo_N"/>
</dbReference>
<reference evidence="4 5" key="8">
    <citation type="journal article" date="2002" name="Virus Res.">
        <title>Identification and molecular characterization of the baculovirus CfMNPV early genes: ie-1, ie-2 and pe38.</title>
        <authorList>
            <person name="Carstens E.B."/>
            <person name="Liu J.J."/>
            <person name="Dominy C."/>
        </authorList>
    </citation>
    <scope>NUCLEOTIDE SEQUENCE [LARGE SCALE GENOMIC DNA]</scope>
</reference>
<keyword evidence="5" id="KW-1185">Reference proteome</keyword>
<dbReference type="OrthoDB" id="1496at10239"/>
<reference evidence="4 5" key="3">
    <citation type="journal article" date="1995" name="Virology">
        <title>Identification and analysis of a putative origin of DNA replication in the Choristoneura fumiferana multinucleocapsid nuclear polyhedrosis virus genome.</title>
        <authorList>
            <person name="Xie W.D."/>
            <person name="Arif B."/>
            <person name="Dobos P."/>
            <person name="Krell P.J."/>
        </authorList>
    </citation>
    <scope>NUCLEOTIDE SEQUENCE [LARGE SCALE GENOMIC DNA]</scope>
</reference>
<reference evidence="4 5" key="9">
    <citation type="journal article" date="2005" name="J. Gen. Virol.">
        <title>Analysis of the Choristoneura fumiferana nucleopolyhedrovirus genome.</title>
        <authorList>
            <person name="de Jong J.G."/>
            <person name="Lauzon H.A."/>
            <person name="Dominy C."/>
            <person name="Poloumienko A."/>
            <person name="Carstens E.B."/>
            <person name="Arif B.M."/>
            <person name="Krell P.J."/>
        </authorList>
    </citation>
    <scope>NUCLEOTIDE SEQUENCE [LARGE SCALE GENOMIC DNA]</scope>
</reference>
<dbReference type="SUPFAM" id="SSF81995">
    <property type="entry name" value="beta-sandwich domain of Sec23/24"/>
    <property type="match status" value="1"/>
</dbReference>
<evidence type="ECO:0000256" key="2">
    <source>
        <dbReference type="SAM" id="MobiDB-lite"/>
    </source>
</evidence>
<protein>
    <recommendedName>
        <fullName evidence="3">Viral desmoplakin N-terminal domain-containing protein</fullName>
    </recommendedName>
</protein>
<reference evidence="4 5" key="6">
    <citation type="journal article" date="1996" name="Virology">
        <title>Identification, molecular cloning, and transcription analysis of the Choristoneura fumiferana nuclear polyhedrosis virus spindle-like protein gene.</title>
        <authorList>
            <person name="Liu J.J."/>
            <person name="Carstens E.B."/>
        </authorList>
    </citation>
    <scope>NUCLEOTIDE SEQUENCE [LARGE SCALE GENOMIC DNA]</scope>
</reference>
<dbReference type="GeneID" id="1482692"/>
<sequence length="878" mass="100586">MQRNLLSTINSMSARIKALERYEHALREIHKVILVMRPGFNLQVLDPDAMPALIVQFFSDLTDRNTTHNINYRYDYNVAGALPFQPPPPQPYHPYGHYWPQAPPQPPPQQPPPQQPPPQQPPPQQPPPQQPPPQQPPPQQPPPQQPPPQQPPPALVQQIELSADEIRELQKLHLNMQLETITWSHFAAFIGSVTHIVQMRIVNNTFLVDTIAALQNVKRLINYDFYEFLRCVAKETALLFEISPYLCRVFATFIRFFQNTHELIYMVTFTYVDAQSLTDSVNSLQTIVRKLFWFFAKIYVHFKRTEFVFITFDHFVSTLDELIMLVEALPNAAQNNAELDRFHSEMRALRANYTELQKQKVEIEQRLETANLHSQTVDNRNLELNQQILTLLPLKENLAALSLNVKELTKENVHLKAEIQLQNQPVGAPNNSYLNEFTEAQKKFQLEQKKRRDLEQQLRDIQATQATRSQSADNEHQNTISQLTASLAEKDAELATRDKEHAFAMDKKDKDYADKVRSAAEDYMSKLNTFQSQIEELRRELSERNIIFEQGRNEYYQAIDIIKVKDDQLTQANQIINNLNQRLEEANEQLTLQTNVIKTEKGDNLGKEEVETLLSAVNIMYKHAQLLDRNLGGRDLSQNVEDLRFEIAMQQRDALDQWFGILKQSIAPNDVLNFASLADVNDLKSQIVTKIPANMITTVDKKIISYEESGNVDNVTVISAVSRLVDEYERLGKENVQLTVDNKTLFSDNKTLVETCNQNLDSLKTDLAKNISNVDEINSLVNITPDLDNSAIQKVRDDLIVAQSRLKSLKESKSVDLNQLASASVKEEMSKLNNNILEINSLLSKHSAITEDIFKWKTTMLEVYESLARAAAEEGPLV</sequence>
<evidence type="ECO:0000313" key="4">
    <source>
        <dbReference type="EMBL" id="AAP29844.1"/>
    </source>
</evidence>
<proteinExistence type="predicted"/>
<organismHost>
    <name type="scientific">Choristoneura fumiferana</name>
    <name type="common">Spruce budworm moth</name>
    <name type="synonym">Archips fumiferana</name>
    <dbReference type="NCBI Taxonomy" id="7141"/>
</organismHost>
<feature type="region of interest" description="Disordered" evidence="2">
    <location>
        <begin position="85"/>
        <end position="154"/>
    </location>
</feature>
<reference evidence="4 5" key="4">
    <citation type="journal article" date="1995" name="Virology">
        <title>Identification, localization, transcription, and sequence analysis of the Choristoneura fumiferana nuclear polyhedrosis virus DNA polymerase gene.</title>
        <authorList>
            <person name="Liu J.J."/>
            <person name="Carstens E.B."/>
        </authorList>
    </citation>
    <scope>NUCLEOTIDE SEQUENCE [LARGE SCALE GENOMIC DNA]</scope>
</reference>
<reference evidence="4 5" key="5">
    <citation type="journal article" date="1996" name="Virology">
        <title>Studies of Choristoneura fumiferana nuclear polyhedrosis virus gene expression in insect cells.</title>
        <authorList>
            <person name="Qiu W."/>
            <person name="Liu J.J."/>
            <person name="Carstens E.B."/>
        </authorList>
    </citation>
    <scope>NUCLEOTIDE SEQUENCE [LARGE SCALE GENOMIC DNA]</scope>
</reference>
<feature type="compositionally biased region" description="Pro residues" evidence="2">
    <location>
        <begin position="101"/>
        <end position="154"/>
    </location>
</feature>
<dbReference type="PANTHER" id="PTHR48125:SF12">
    <property type="entry name" value="AT HOOK TRANSCRIPTION FACTOR FAMILY-RELATED"/>
    <property type="match status" value="1"/>
</dbReference>